<dbReference type="InterPro" id="IPR036388">
    <property type="entry name" value="WH-like_DNA-bd_sf"/>
</dbReference>
<protein>
    <submittedName>
        <fullName evidence="5">Transcriptional regulator, MarR family</fullName>
    </submittedName>
</protein>
<dbReference type="Proteomes" id="UP000030661">
    <property type="component" value="Unassembled WGS sequence"/>
</dbReference>
<dbReference type="Pfam" id="PF01047">
    <property type="entry name" value="MarR"/>
    <property type="match status" value="1"/>
</dbReference>
<dbReference type="InterPro" id="IPR036390">
    <property type="entry name" value="WH_DNA-bd_sf"/>
</dbReference>
<reference evidence="5" key="1">
    <citation type="journal article" date="2015" name="PeerJ">
        <title>First genomic representation of candidate bacterial phylum KSB3 points to enhanced environmental sensing as a trigger of wastewater bulking.</title>
        <authorList>
            <person name="Sekiguchi Y."/>
            <person name="Ohashi A."/>
            <person name="Parks D.H."/>
            <person name="Yamauchi T."/>
            <person name="Tyson G.W."/>
            <person name="Hugenholtz P."/>
        </authorList>
    </citation>
    <scope>NUCLEOTIDE SEQUENCE [LARGE SCALE GENOMIC DNA]</scope>
</reference>
<gene>
    <name evidence="5" type="ORF">U27_05552</name>
</gene>
<dbReference type="HOGENOM" id="CLU_083287_11_0_0"/>
<dbReference type="PANTHER" id="PTHR42756:SF1">
    <property type="entry name" value="TRANSCRIPTIONAL REPRESSOR OF EMRAB OPERON"/>
    <property type="match status" value="1"/>
</dbReference>
<dbReference type="GO" id="GO:0003677">
    <property type="term" value="F:DNA binding"/>
    <property type="evidence" value="ECO:0007669"/>
    <property type="project" value="UniProtKB-KW"/>
</dbReference>
<dbReference type="PANTHER" id="PTHR42756">
    <property type="entry name" value="TRANSCRIPTIONAL REGULATOR, MARR"/>
    <property type="match status" value="1"/>
</dbReference>
<dbReference type="PROSITE" id="PS50995">
    <property type="entry name" value="HTH_MARR_2"/>
    <property type="match status" value="1"/>
</dbReference>
<evidence type="ECO:0000313" key="6">
    <source>
        <dbReference type="Proteomes" id="UP000030661"/>
    </source>
</evidence>
<dbReference type="InterPro" id="IPR000835">
    <property type="entry name" value="HTH_MarR-typ"/>
</dbReference>
<dbReference type="AlphaFoldDB" id="A0A081C1X3"/>
<evidence type="ECO:0000256" key="1">
    <source>
        <dbReference type="ARBA" id="ARBA00023015"/>
    </source>
</evidence>
<feature type="domain" description="HTH marR-type" evidence="4">
    <location>
        <begin position="7"/>
        <end position="145"/>
    </location>
</feature>
<dbReference type="PRINTS" id="PR00598">
    <property type="entry name" value="HTHMARR"/>
</dbReference>
<sequence>MERQQQYMQLIETLFRVINKFYALEKIPRDYGVGENFYRQEIHAIAVIGNHPDINVMQLAEQLGVTKGTISPVVTKLEKRGYVSKLKGGESNKEILLRLTIKGQMAYHGHEMFHLKLHAELFEEFDRENPEHIEFLKRFLQVGEHLVDKYLQTDEKL</sequence>
<name>A0A081C1X3_VECG1</name>
<dbReference type="SUPFAM" id="SSF46785">
    <property type="entry name" value="Winged helix' DNA-binding domain"/>
    <property type="match status" value="1"/>
</dbReference>
<keyword evidence="1" id="KW-0805">Transcription regulation</keyword>
<keyword evidence="6" id="KW-1185">Reference proteome</keyword>
<keyword evidence="2" id="KW-0238">DNA-binding</keyword>
<dbReference type="STRING" id="1499967.U27_05552"/>
<dbReference type="EMBL" id="DF820468">
    <property type="protein sequence ID" value="GAK58578.1"/>
    <property type="molecule type" value="Genomic_DNA"/>
</dbReference>
<evidence type="ECO:0000256" key="3">
    <source>
        <dbReference type="ARBA" id="ARBA00023163"/>
    </source>
</evidence>
<evidence type="ECO:0000256" key="2">
    <source>
        <dbReference type="ARBA" id="ARBA00023125"/>
    </source>
</evidence>
<evidence type="ECO:0000313" key="5">
    <source>
        <dbReference type="EMBL" id="GAK58578.1"/>
    </source>
</evidence>
<accession>A0A081C1X3</accession>
<dbReference type="SMART" id="SM00347">
    <property type="entry name" value="HTH_MARR"/>
    <property type="match status" value="1"/>
</dbReference>
<organism evidence="5">
    <name type="scientific">Vecturithrix granuli</name>
    <dbReference type="NCBI Taxonomy" id="1499967"/>
    <lineage>
        <taxon>Bacteria</taxon>
        <taxon>Candidatus Moduliflexota</taxon>
        <taxon>Candidatus Vecturitrichia</taxon>
        <taxon>Candidatus Vecturitrichales</taxon>
        <taxon>Candidatus Vecturitrichaceae</taxon>
        <taxon>Candidatus Vecturithrix</taxon>
    </lineage>
</organism>
<dbReference type="Gene3D" id="1.10.10.10">
    <property type="entry name" value="Winged helix-like DNA-binding domain superfamily/Winged helix DNA-binding domain"/>
    <property type="match status" value="1"/>
</dbReference>
<proteinExistence type="predicted"/>
<dbReference type="GO" id="GO:0003700">
    <property type="term" value="F:DNA-binding transcription factor activity"/>
    <property type="evidence" value="ECO:0007669"/>
    <property type="project" value="InterPro"/>
</dbReference>
<dbReference type="eggNOG" id="COG1846">
    <property type="taxonomic scope" value="Bacteria"/>
</dbReference>
<evidence type="ECO:0000259" key="4">
    <source>
        <dbReference type="PROSITE" id="PS50995"/>
    </source>
</evidence>
<keyword evidence="3" id="KW-0804">Transcription</keyword>